<comment type="caution">
    <text evidence="5">The sequence shown here is derived from an EMBL/GenBank/DDBJ whole genome shotgun (WGS) entry which is preliminary data.</text>
</comment>
<keyword evidence="3" id="KW-0687">Ribonucleoprotein</keyword>
<reference evidence="5 6" key="1">
    <citation type="submission" date="2019-01" db="EMBL/GenBank/DDBJ databases">
        <title>Genomes sequencing and comparative genomics of infectious freshwater microsporidia, Cucumispora dikerogammari and Thelohania contejeani.</title>
        <authorList>
            <person name="Cormier A."/>
            <person name="Giraud I."/>
            <person name="Wattier R."/>
            <person name="Teixeira M."/>
            <person name="Grandjean F."/>
            <person name="Rigaud T."/>
            <person name="Cordaux R."/>
        </authorList>
    </citation>
    <scope>NUCLEOTIDE SEQUENCE [LARGE SCALE GENOMIC DNA]</scope>
    <source>
        <strain evidence="5">T1</strain>
        <tissue evidence="5">Spores</tissue>
    </source>
</reference>
<name>A0ABQ7HZK4_9MICR</name>
<dbReference type="PIRSF" id="PIRSF002122">
    <property type="entry name" value="RPS7p_RPS7a_RPS5e_RPS7o"/>
    <property type="match status" value="1"/>
</dbReference>
<dbReference type="Proteomes" id="UP001516464">
    <property type="component" value="Unassembled WGS sequence"/>
</dbReference>
<comment type="similarity">
    <text evidence="1">Belongs to the universal ribosomal protein uS7 family.</text>
</comment>
<dbReference type="EMBL" id="SBIQ01000069">
    <property type="protein sequence ID" value="KAF7683609.1"/>
    <property type="molecule type" value="Genomic_DNA"/>
</dbReference>
<sequence>MMEATEMPEFKLFNKYSYSEVKVDDISLAPYMNFDHQVIMPHTASRAGRRAFGKAQIPIIERFACYLMRNGRNSGKKRMVIRILEDAFLIMHTLTGENPLQLLANAIINSGPREDSARVGRGGAVKRTSVDVSPLRRVNIAMFLLSKGMRQAARKSVKTLAEIISDELIAAAKNSPNSYGVKKRDEIERIAKSNR</sequence>
<organism evidence="5 6">
    <name type="scientific">Astathelohania contejeani</name>
    <dbReference type="NCBI Taxonomy" id="164912"/>
    <lineage>
        <taxon>Eukaryota</taxon>
        <taxon>Fungi</taxon>
        <taxon>Fungi incertae sedis</taxon>
        <taxon>Microsporidia</taxon>
        <taxon>Astathelohaniidae</taxon>
        <taxon>Astathelohania</taxon>
    </lineage>
</organism>
<gene>
    <name evidence="5" type="primary">RpS5a</name>
    <name evidence="5" type="ORF">TCON_1181</name>
</gene>
<dbReference type="GO" id="GO:0005840">
    <property type="term" value="C:ribosome"/>
    <property type="evidence" value="ECO:0007669"/>
    <property type="project" value="UniProtKB-KW"/>
</dbReference>
<dbReference type="SUPFAM" id="SSF47973">
    <property type="entry name" value="Ribosomal protein S7"/>
    <property type="match status" value="1"/>
</dbReference>
<dbReference type="CDD" id="cd14867">
    <property type="entry name" value="uS7_Eukaryote"/>
    <property type="match status" value="1"/>
</dbReference>
<accession>A0ABQ7HZK4</accession>
<evidence type="ECO:0000256" key="1">
    <source>
        <dbReference type="ARBA" id="ARBA00007151"/>
    </source>
</evidence>
<evidence type="ECO:0000313" key="6">
    <source>
        <dbReference type="Proteomes" id="UP001516464"/>
    </source>
</evidence>
<evidence type="ECO:0000259" key="4">
    <source>
        <dbReference type="Pfam" id="PF00177"/>
    </source>
</evidence>
<keyword evidence="2 5" id="KW-0689">Ribosomal protein</keyword>
<evidence type="ECO:0000256" key="2">
    <source>
        <dbReference type="ARBA" id="ARBA00022980"/>
    </source>
</evidence>
<keyword evidence="6" id="KW-1185">Reference proteome</keyword>
<feature type="domain" description="Small ribosomal subunit protein uS7" evidence="4">
    <location>
        <begin position="37"/>
        <end position="195"/>
    </location>
</feature>
<dbReference type="InterPro" id="IPR023798">
    <property type="entry name" value="Ribosomal_uS7_dom"/>
</dbReference>
<evidence type="ECO:0000313" key="5">
    <source>
        <dbReference type="EMBL" id="KAF7683609.1"/>
    </source>
</evidence>
<dbReference type="Pfam" id="PF00177">
    <property type="entry name" value="Ribosomal_S7"/>
    <property type="match status" value="1"/>
</dbReference>
<dbReference type="NCBIfam" id="TIGR01028">
    <property type="entry name" value="uS7_euk_arch"/>
    <property type="match status" value="1"/>
</dbReference>
<protein>
    <submittedName>
        <fullName evidence="5">40S ribosomal protein S5a</fullName>
    </submittedName>
</protein>
<evidence type="ECO:0000256" key="3">
    <source>
        <dbReference type="ARBA" id="ARBA00023274"/>
    </source>
</evidence>
<proteinExistence type="inferred from homology"/>
<dbReference type="InterPro" id="IPR005716">
    <property type="entry name" value="Ribosomal_uS7_euk/arc"/>
</dbReference>
<dbReference type="InterPro" id="IPR036823">
    <property type="entry name" value="Ribosomal_uS7_dom_sf"/>
</dbReference>
<dbReference type="PANTHER" id="PTHR11205">
    <property type="entry name" value="RIBOSOMAL PROTEIN S7"/>
    <property type="match status" value="1"/>
</dbReference>
<dbReference type="Gene3D" id="1.10.455.10">
    <property type="entry name" value="Ribosomal protein S7 domain"/>
    <property type="match status" value="1"/>
</dbReference>
<dbReference type="InterPro" id="IPR000235">
    <property type="entry name" value="Ribosomal_uS7"/>
</dbReference>